<dbReference type="AlphaFoldDB" id="A6I5T8"/>
<dbReference type="Gene3D" id="1.10.238.10">
    <property type="entry name" value="EF-hand"/>
    <property type="match status" value="1"/>
</dbReference>
<dbReference type="PANTHER" id="PTHR23049">
    <property type="entry name" value="MYOSIN REGULATORY LIGHT CHAIN 2"/>
    <property type="match status" value="1"/>
</dbReference>
<dbReference type="InterPro" id="IPR050403">
    <property type="entry name" value="Myosin_RLC"/>
</dbReference>
<reference evidence="3" key="1">
    <citation type="submission" date="2005-09" db="EMBL/GenBank/DDBJ databases">
        <authorList>
            <person name="Mural R.J."/>
            <person name="Li P.W."/>
            <person name="Adams M.D."/>
            <person name="Amanatides P.G."/>
            <person name="Baden-Tillson H."/>
            <person name="Barnstead M."/>
            <person name="Chin S.H."/>
            <person name="Dew I."/>
            <person name="Evans C.A."/>
            <person name="Ferriera S."/>
            <person name="Flanigan M."/>
            <person name="Fosler C."/>
            <person name="Glodek A."/>
            <person name="Gu Z."/>
            <person name="Holt R.A."/>
            <person name="Jennings D."/>
            <person name="Kraft C.L."/>
            <person name="Lu F."/>
            <person name="Nguyen T."/>
            <person name="Nusskern D.R."/>
            <person name="Pfannkoch C.M."/>
            <person name="Sitter C."/>
            <person name="Sutton G.G."/>
            <person name="Venter J.C."/>
            <person name="Wang Z."/>
            <person name="Woodage T."/>
            <person name="Zheng X.H."/>
            <person name="Zhong F."/>
        </authorList>
    </citation>
    <scope>NUCLEOTIDE SEQUENCE [LARGE SCALE GENOMIC DNA]</scope>
    <source>
        <strain>BN</strain>
        <strain evidence="3">Sprague-Dawley</strain>
    </source>
</reference>
<name>A6I5T8_RAT</name>
<evidence type="ECO:0000313" key="3">
    <source>
        <dbReference type="Proteomes" id="UP000234681"/>
    </source>
</evidence>
<accession>A6I5T8</accession>
<evidence type="ECO:0000313" key="2">
    <source>
        <dbReference type="EMBL" id="EDM10396.1"/>
    </source>
</evidence>
<dbReference type="InterPro" id="IPR011992">
    <property type="entry name" value="EF-hand-dom_pair"/>
</dbReference>
<dbReference type="SUPFAM" id="SSF47473">
    <property type="entry name" value="EF-hand"/>
    <property type="match status" value="1"/>
</dbReference>
<evidence type="ECO:0000256" key="1">
    <source>
        <dbReference type="ARBA" id="ARBA00022737"/>
    </source>
</evidence>
<dbReference type="Proteomes" id="UP000234681">
    <property type="component" value="Chromosome 2"/>
</dbReference>
<dbReference type="EMBL" id="CH473955">
    <property type="protein sequence ID" value="EDM10396.1"/>
    <property type="molecule type" value="Genomic_DNA"/>
</dbReference>
<sequence length="76" mass="8629">MVSEAPGSIDFTIFLPEDSEKLKGTDPEDIIRNAFARVDEEDPGTIQEERLRDLLTTTSDEFTDGEVNELFKEDHI</sequence>
<keyword evidence="1" id="KW-0677">Repeat</keyword>
<protein>
    <submittedName>
        <fullName evidence="2">RCG44517</fullName>
    </submittedName>
</protein>
<organism evidence="2 3">
    <name type="scientific">Rattus norvegicus</name>
    <name type="common">Rat</name>
    <dbReference type="NCBI Taxonomy" id="10116"/>
    <lineage>
        <taxon>Eukaryota</taxon>
        <taxon>Metazoa</taxon>
        <taxon>Chordata</taxon>
        <taxon>Craniata</taxon>
        <taxon>Vertebrata</taxon>
        <taxon>Euteleostomi</taxon>
        <taxon>Mammalia</taxon>
        <taxon>Eutheria</taxon>
        <taxon>Euarchontoglires</taxon>
        <taxon>Glires</taxon>
        <taxon>Rodentia</taxon>
        <taxon>Myomorpha</taxon>
        <taxon>Muroidea</taxon>
        <taxon>Muridae</taxon>
        <taxon>Murinae</taxon>
        <taxon>Rattus</taxon>
    </lineage>
</organism>
<feature type="non-terminal residue" evidence="2">
    <location>
        <position position="76"/>
    </location>
</feature>
<proteinExistence type="predicted"/>
<gene>
    <name evidence="2" type="ORF">rCG_44517</name>
</gene>